<dbReference type="GO" id="GO:0000786">
    <property type="term" value="C:nucleosome"/>
    <property type="evidence" value="ECO:0007669"/>
    <property type="project" value="UniProtKB-KW"/>
</dbReference>
<evidence type="ECO:0000259" key="3">
    <source>
        <dbReference type="Pfam" id="PF26130"/>
    </source>
</evidence>
<feature type="region of interest" description="Disordered" evidence="2">
    <location>
        <begin position="1"/>
        <end position="22"/>
    </location>
</feature>
<dbReference type="GO" id="GO:0046982">
    <property type="term" value="F:protein heterodimerization activity"/>
    <property type="evidence" value="ECO:0007669"/>
    <property type="project" value="InterPro"/>
</dbReference>
<dbReference type="AlphaFoldDB" id="A0A2N9EPI7"/>
<dbReference type="GO" id="GO:0005634">
    <property type="term" value="C:nucleus"/>
    <property type="evidence" value="ECO:0007669"/>
    <property type="project" value="UniProtKB-SubCell"/>
</dbReference>
<feature type="compositionally biased region" description="Low complexity" evidence="2">
    <location>
        <begin position="1"/>
        <end position="10"/>
    </location>
</feature>
<evidence type="ECO:0000256" key="2">
    <source>
        <dbReference type="SAM" id="MobiDB-lite"/>
    </source>
</evidence>
<evidence type="ECO:0000313" key="4">
    <source>
        <dbReference type="EMBL" id="SPC80746.1"/>
    </source>
</evidence>
<dbReference type="PRINTS" id="PR00620">
    <property type="entry name" value="HISTONEH2A"/>
</dbReference>
<protein>
    <recommendedName>
        <fullName evidence="1">Histone H2A</fullName>
    </recommendedName>
</protein>
<sequence>MSSTTTTTTKGGRGKPKATKSVSRSQKAGLQFLVGQVAWFLKIDRFAQHVGFGFHVYLFTVLKHLHRRLRHLYHHHRLFNLFTRNLPISSPKTCFQSLYLHAGMDNFFSLVLYHGGHFVNNLRGYEGGVKTVFDKYDPKKWSKIEIECMVRDLGYALISRLWYRVPSISIENGGLHMVNFDHDAMLMTELVPGYGEIEVYVEHIVEEPVINSDLEDVDEDYNDEVDDDDYVNDDDHVDEDEVVDVDEDNDDDDDDLYDRYTNMRDDEVSNQNANYRRRKKSFFLFPPIYFTRL</sequence>
<dbReference type="Pfam" id="PF26130">
    <property type="entry name" value="PB1-like"/>
    <property type="match status" value="1"/>
</dbReference>
<keyword evidence="1" id="KW-0158">Chromosome</keyword>
<accession>A0A2N9EPI7</accession>
<dbReference type="InterPro" id="IPR009072">
    <property type="entry name" value="Histone-fold"/>
</dbReference>
<proteinExistence type="inferred from homology"/>
<comment type="subunit">
    <text evidence="1">The nucleosome is a histone octamer containing two molecules each of H2A, H2B, H3 and H4 assembled in one H3-H4 heterotetramer and two H2A-H2B heterodimers. The octamer wraps approximately 147 bp of DNA.</text>
</comment>
<comment type="subcellular location">
    <subcellularLocation>
        <location evidence="1">Nucleus</location>
    </subcellularLocation>
</comment>
<dbReference type="SUPFAM" id="SSF47113">
    <property type="entry name" value="Histone-fold"/>
    <property type="match status" value="1"/>
</dbReference>
<dbReference type="InterPro" id="IPR002119">
    <property type="entry name" value="Histone_H2A"/>
</dbReference>
<keyword evidence="1" id="KW-0539">Nucleus</keyword>
<evidence type="ECO:0000256" key="1">
    <source>
        <dbReference type="RuleBase" id="RU003767"/>
    </source>
</evidence>
<comment type="similarity">
    <text evidence="1">Belongs to the histone H2A family.</text>
</comment>
<dbReference type="Gene3D" id="1.10.20.10">
    <property type="entry name" value="Histone, subunit A"/>
    <property type="match status" value="1"/>
</dbReference>
<reference evidence="4" key="1">
    <citation type="submission" date="2018-02" db="EMBL/GenBank/DDBJ databases">
        <authorList>
            <person name="Cohen D.B."/>
            <person name="Kent A.D."/>
        </authorList>
    </citation>
    <scope>NUCLEOTIDE SEQUENCE</scope>
</reference>
<dbReference type="EMBL" id="OIVN01000469">
    <property type="protein sequence ID" value="SPC80746.1"/>
    <property type="molecule type" value="Genomic_DNA"/>
</dbReference>
<feature type="domain" description="PB1-like" evidence="3">
    <location>
        <begin position="104"/>
        <end position="203"/>
    </location>
</feature>
<dbReference type="SMART" id="SM00414">
    <property type="entry name" value="H2A"/>
    <property type="match status" value="1"/>
</dbReference>
<keyword evidence="1" id="KW-0544">Nucleosome core</keyword>
<name>A0A2N9EPI7_FAGSY</name>
<dbReference type="GO" id="GO:0003677">
    <property type="term" value="F:DNA binding"/>
    <property type="evidence" value="ECO:0007669"/>
    <property type="project" value="UniProtKB-KW"/>
</dbReference>
<dbReference type="GO" id="GO:0030527">
    <property type="term" value="F:structural constituent of chromatin"/>
    <property type="evidence" value="ECO:0007669"/>
    <property type="project" value="InterPro"/>
</dbReference>
<keyword evidence="1" id="KW-0238">DNA-binding</keyword>
<gene>
    <name evidence="4" type="ORF">FSB_LOCUS8628</name>
</gene>
<dbReference type="InterPro" id="IPR058594">
    <property type="entry name" value="PB1-like_dom_pln"/>
</dbReference>
<organism evidence="4">
    <name type="scientific">Fagus sylvatica</name>
    <name type="common">Beechnut</name>
    <dbReference type="NCBI Taxonomy" id="28930"/>
    <lineage>
        <taxon>Eukaryota</taxon>
        <taxon>Viridiplantae</taxon>
        <taxon>Streptophyta</taxon>
        <taxon>Embryophyta</taxon>
        <taxon>Tracheophyta</taxon>
        <taxon>Spermatophyta</taxon>
        <taxon>Magnoliopsida</taxon>
        <taxon>eudicotyledons</taxon>
        <taxon>Gunneridae</taxon>
        <taxon>Pentapetalae</taxon>
        <taxon>rosids</taxon>
        <taxon>fabids</taxon>
        <taxon>Fagales</taxon>
        <taxon>Fagaceae</taxon>
        <taxon>Fagus</taxon>
    </lineage>
</organism>